<dbReference type="CDD" id="cd05374">
    <property type="entry name" value="17beta-HSD-like_SDR_c"/>
    <property type="match status" value="1"/>
</dbReference>
<dbReference type="PANTHER" id="PTHR43976:SF16">
    <property type="entry name" value="SHORT-CHAIN DEHYDROGENASE_REDUCTASE FAMILY PROTEIN"/>
    <property type="match status" value="1"/>
</dbReference>
<organism evidence="3 4">
    <name type="scientific">Colletotrichum karsti</name>
    <dbReference type="NCBI Taxonomy" id="1095194"/>
    <lineage>
        <taxon>Eukaryota</taxon>
        <taxon>Fungi</taxon>
        <taxon>Dikarya</taxon>
        <taxon>Ascomycota</taxon>
        <taxon>Pezizomycotina</taxon>
        <taxon>Sordariomycetes</taxon>
        <taxon>Hypocreomycetidae</taxon>
        <taxon>Glomerellales</taxon>
        <taxon>Glomerellaceae</taxon>
        <taxon>Colletotrichum</taxon>
        <taxon>Colletotrichum boninense species complex</taxon>
    </lineage>
</organism>
<dbReference type="SUPFAM" id="SSF48264">
    <property type="entry name" value="Cytochrome P450"/>
    <property type="match status" value="1"/>
</dbReference>
<sequence>MAEPKPVYNLPDDAVWLITGCSSGMGQSLAKLIASHPTQRLVATARSVSKLEGILPADKPRVLLTALDVDSNDSIKAAFDAAIEKFGRIDVVVNNAGYGLMGDTESFLTDDENMQKARKIVETNFWGTAQVSAHAVRVFRDENPKTGQIGGVVLNITSIGGFAGFPGSAFYHSSKFAVEGYTESLSKEMRPDWNIHFCIIEPGGTKTNFAGDSMSWLSPHPAYTAPDTPTRLLEGYVKSPDMQATWAPSENVAAAMYEVVARKQAIPLRLPTGVPAWSVIKAECEEVDKALLAFYRFFHSSRGRLHIAIADAHKRHGEIVRVAPNELSFASVESWKAIYGHPTGGKQIARKGAFYEVFAAGFSSKCVGSERDPQKHSAMRKMLNPAFSQRGLLEQEEIISGIVDKFVKTVGEKAGPGTKGLNMTKWYEMNSFDILGEMAFGESFHSLDTGIPHFWADIVLEHLYVITLLDNLRRVGCLSTLARLLIPAWIITKNQNSSYARQQVEKRLAITESRNDFVSLLADKVRAGEVSKEEMTAHVSTLTIAGGETVATTLSGLTCFLAQNPDKLGNLTKEIRAEFKSYDDINAVKAQQLPYLQAVIHEGLRLFPPAAGGAPRVSPGFELHGQYIPAGVSVPDSKGELMFFHE</sequence>
<dbReference type="GO" id="GO:0020037">
    <property type="term" value="F:heme binding"/>
    <property type="evidence" value="ECO:0007669"/>
    <property type="project" value="InterPro"/>
</dbReference>
<dbReference type="Pfam" id="PF00067">
    <property type="entry name" value="p450"/>
    <property type="match status" value="1"/>
</dbReference>
<evidence type="ECO:0000313" key="3">
    <source>
        <dbReference type="EMBL" id="KAF9873289.1"/>
    </source>
</evidence>
<dbReference type="EMBL" id="JAATWM020000032">
    <property type="protein sequence ID" value="KAF9873289.1"/>
    <property type="molecule type" value="Genomic_DNA"/>
</dbReference>
<evidence type="ECO:0000313" key="4">
    <source>
        <dbReference type="Proteomes" id="UP000781932"/>
    </source>
</evidence>
<evidence type="ECO:0000256" key="2">
    <source>
        <dbReference type="ARBA" id="ARBA00023002"/>
    </source>
</evidence>
<dbReference type="OrthoDB" id="1274115at2759"/>
<dbReference type="Proteomes" id="UP000781932">
    <property type="component" value="Unassembled WGS sequence"/>
</dbReference>
<gene>
    <name evidence="3" type="ORF">CkaCkLH20_09102</name>
</gene>
<reference evidence="3" key="1">
    <citation type="submission" date="2020-03" db="EMBL/GenBank/DDBJ databases">
        <authorList>
            <person name="He L."/>
        </authorList>
    </citation>
    <scope>NUCLEOTIDE SEQUENCE</scope>
    <source>
        <strain evidence="3">CkLH20</strain>
    </source>
</reference>
<protein>
    <submittedName>
        <fullName evidence="3">BCL4p</fullName>
    </submittedName>
</protein>
<dbReference type="Gene3D" id="1.10.630.10">
    <property type="entry name" value="Cytochrome P450"/>
    <property type="match status" value="1"/>
</dbReference>
<dbReference type="PRINTS" id="PR00080">
    <property type="entry name" value="SDRFAMILY"/>
</dbReference>
<dbReference type="Pfam" id="PF00106">
    <property type="entry name" value="adh_short"/>
    <property type="match status" value="1"/>
</dbReference>
<dbReference type="GO" id="GO:0004497">
    <property type="term" value="F:monooxygenase activity"/>
    <property type="evidence" value="ECO:0007669"/>
    <property type="project" value="InterPro"/>
</dbReference>
<comment type="caution">
    <text evidence="3">The sequence shown here is derived from an EMBL/GenBank/DDBJ whole genome shotgun (WGS) entry which is preliminary data.</text>
</comment>
<dbReference type="InterPro" id="IPR001128">
    <property type="entry name" value="Cyt_P450"/>
</dbReference>
<dbReference type="InterPro" id="IPR002347">
    <property type="entry name" value="SDR_fam"/>
</dbReference>
<keyword evidence="4" id="KW-1185">Reference proteome</keyword>
<dbReference type="PANTHER" id="PTHR43976">
    <property type="entry name" value="SHORT CHAIN DEHYDROGENASE"/>
    <property type="match status" value="1"/>
</dbReference>
<dbReference type="GO" id="GO:0016705">
    <property type="term" value="F:oxidoreductase activity, acting on paired donors, with incorporation or reduction of molecular oxygen"/>
    <property type="evidence" value="ECO:0007669"/>
    <property type="project" value="InterPro"/>
</dbReference>
<dbReference type="SUPFAM" id="SSF51735">
    <property type="entry name" value="NAD(P)-binding Rossmann-fold domains"/>
    <property type="match status" value="1"/>
</dbReference>
<name>A0A9P6HZ56_9PEZI</name>
<dbReference type="Gene3D" id="3.40.50.720">
    <property type="entry name" value="NAD(P)-binding Rossmann-like Domain"/>
    <property type="match status" value="1"/>
</dbReference>
<dbReference type="GO" id="GO:0005506">
    <property type="term" value="F:iron ion binding"/>
    <property type="evidence" value="ECO:0007669"/>
    <property type="project" value="InterPro"/>
</dbReference>
<comment type="similarity">
    <text evidence="1">Belongs to the short-chain dehydrogenases/reductases (SDR) family.</text>
</comment>
<dbReference type="RefSeq" id="XP_038742750.1">
    <property type="nucleotide sequence ID" value="XM_038891817.1"/>
</dbReference>
<dbReference type="InterPro" id="IPR051911">
    <property type="entry name" value="SDR_oxidoreductase"/>
</dbReference>
<accession>A0A9P6HZ56</accession>
<dbReference type="InterPro" id="IPR036291">
    <property type="entry name" value="NAD(P)-bd_dom_sf"/>
</dbReference>
<evidence type="ECO:0000256" key="1">
    <source>
        <dbReference type="ARBA" id="ARBA00006484"/>
    </source>
</evidence>
<dbReference type="PRINTS" id="PR00081">
    <property type="entry name" value="GDHRDH"/>
</dbReference>
<proteinExistence type="inferred from homology"/>
<reference evidence="3" key="2">
    <citation type="submission" date="2020-11" db="EMBL/GenBank/DDBJ databases">
        <title>Whole genome sequencing of Colletotrichum sp.</title>
        <authorList>
            <person name="Li H."/>
        </authorList>
    </citation>
    <scope>NUCLEOTIDE SEQUENCE</scope>
    <source>
        <strain evidence="3">CkLH20</strain>
    </source>
</reference>
<dbReference type="CDD" id="cd11058">
    <property type="entry name" value="CYP60B-like"/>
    <property type="match status" value="1"/>
</dbReference>
<keyword evidence="2" id="KW-0560">Oxidoreductase</keyword>
<dbReference type="GeneID" id="62164891"/>
<dbReference type="AlphaFoldDB" id="A0A9P6HZ56"/>
<dbReference type="InterPro" id="IPR036396">
    <property type="entry name" value="Cyt_P450_sf"/>
</dbReference>